<dbReference type="RefSeq" id="WP_004999254.1">
    <property type="nucleotide sequence ID" value="NZ_CH672427.1"/>
</dbReference>
<dbReference type="GO" id="GO:0005886">
    <property type="term" value="C:plasma membrane"/>
    <property type="evidence" value="ECO:0007669"/>
    <property type="project" value="UniProtKB-SubCell"/>
</dbReference>
<dbReference type="PANTHER" id="PTHR21248:SF22">
    <property type="entry name" value="PHOSPHOLIPASE D"/>
    <property type="match status" value="1"/>
</dbReference>
<gene>
    <name evidence="8" type="ORF">NB231_01803</name>
</gene>
<feature type="transmembrane region" description="Helical" evidence="6">
    <location>
        <begin position="5"/>
        <end position="25"/>
    </location>
</feature>
<keyword evidence="5 6" id="KW-0472">Membrane</keyword>
<protein>
    <submittedName>
        <fullName evidence="8">Phospholipase D/Transphosphatidylase</fullName>
    </submittedName>
</protein>
<dbReference type="OrthoDB" id="9762009at2"/>
<dbReference type="Gene3D" id="3.30.870.10">
    <property type="entry name" value="Endonuclease Chain A"/>
    <property type="match status" value="2"/>
</dbReference>
<dbReference type="Pfam" id="PF13396">
    <property type="entry name" value="PLDc_N"/>
    <property type="match status" value="1"/>
</dbReference>
<dbReference type="eggNOG" id="COG1502">
    <property type="taxonomic scope" value="Bacteria"/>
</dbReference>
<evidence type="ECO:0000256" key="3">
    <source>
        <dbReference type="ARBA" id="ARBA00022692"/>
    </source>
</evidence>
<dbReference type="SUPFAM" id="SSF56024">
    <property type="entry name" value="Phospholipase D/nuclease"/>
    <property type="match status" value="2"/>
</dbReference>
<evidence type="ECO:0000256" key="4">
    <source>
        <dbReference type="ARBA" id="ARBA00022989"/>
    </source>
</evidence>
<proteinExistence type="predicted"/>
<keyword evidence="4 6" id="KW-1133">Transmembrane helix</keyword>
<feature type="domain" description="PLD phosphodiesterase" evidence="7">
    <location>
        <begin position="387"/>
        <end position="409"/>
    </location>
</feature>
<feature type="domain" description="PLD phosphodiesterase" evidence="7">
    <location>
        <begin position="207"/>
        <end position="234"/>
    </location>
</feature>
<name>A4BUU1_9GAMM</name>
<evidence type="ECO:0000256" key="2">
    <source>
        <dbReference type="ARBA" id="ARBA00022475"/>
    </source>
</evidence>
<evidence type="ECO:0000313" key="8">
    <source>
        <dbReference type="EMBL" id="EAR20545.1"/>
    </source>
</evidence>
<keyword evidence="9" id="KW-1185">Reference proteome</keyword>
<dbReference type="EMBL" id="AAOF01000020">
    <property type="protein sequence ID" value="EAR20545.1"/>
    <property type="molecule type" value="Genomic_DNA"/>
</dbReference>
<dbReference type="InterPro" id="IPR001736">
    <property type="entry name" value="PLipase_D/transphosphatidylase"/>
</dbReference>
<keyword evidence="3 6" id="KW-0812">Transmembrane</keyword>
<dbReference type="InterPro" id="IPR025202">
    <property type="entry name" value="PLD-like_dom"/>
</dbReference>
<evidence type="ECO:0000313" key="9">
    <source>
        <dbReference type="Proteomes" id="UP000003374"/>
    </source>
</evidence>
<feature type="transmembrane region" description="Helical" evidence="6">
    <location>
        <begin position="31"/>
        <end position="54"/>
    </location>
</feature>
<dbReference type="Proteomes" id="UP000003374">
    <property type="component" value="Unassembled WGS sequence"/>
</dbReference>
<evidence type="ECO:0000256" key="6">
    <source>
        <dbReference type="SAM" id="Phobius"/>
    </source>
</evidence>
<dbReference type="Pfam" id="PF13091">
    <property type="entry name" value="PLDc_2"/>
    <property type="match status" value="2"/>
</dbReference>
<comment type="subcellular location">
    <subcellularLocation>
        <location evidence="1">Cell membrane</location>
        <topology evidence="1">Multi-pass membrane protein</topology>
    </subcellularLocation>
</comment>
<dbReference type="HOGENOM" id="CLU_038053_1_0_6"/>
<evidence type="ECO:0000256" key="1">
    <source>
        <dbReference type="ARBA" id="ARBA00004651"/>
    </source>
</evidence>
<evidence type="ECO:0000259" key="7">
    <source>
        <dbReference type="PROSITE" id="PS50035"/>
    </source>
</evidence>
<dbReference type="CDD" id="cd09157">
    <property type="entry name" value="PLDc_CLS_unchar2_1"/>
    <property type="match status" value="1"/>
</dbReference>
<evidence type="ECO:0000256" key="5">
    <source>
        <dbReference type="ARBA" id="ARBA00023136"/>
    </source>
</evidence>
<dbReference type="GO" id="GO:0032049">
    <property type="term" value="P:cardiolipin biosynthetic process"/>
    <property type="evidence" value="ECO:0007669"/>
    <property type="project" value="UniProtKB-ARBA"/>
</dbReference>
<comment type="caution">
    <text evidence="8">The sequence shown here is derived from an EMBL/GenBank/DDBJ whole genome shotgun (WGS) entry which is preliminary data.</text>
</comment>
<dbReference type="InterPro" id="IPR027379">
    <property type="entry name" value="CLS_N"/>
</dbReference>
<keyword evidence="2" id="KW-1003">Cell membrane</keyword>
<organism evidence="8 9">
    <name type="scientific">Nitrococcus mobilis Nb-231</name>
    <dbReference type="NCBI Taxonomy" id="314278"/>
    <lineage>
        <taxon>Bacteria</taxon>
        <taxon>Pseudomonadati</taxon>
        <taxon>Pseudomonadota</taxon>
        <taxon>Gammaproteobacteria</taxon>
        <taxon>Chromatiales</taxon>
        <taxon>Ectothiorhodospiraceae</taxon>
        <taxon>Nitrococcus</taxon>
    </lineage>
</organism>
<sequence length="469" mass="52759">MEIVYWIGAFVNGLFATGTALHALLNKHEPTAAFGWIAVCLLFPILGPLLYFLLGINRIHMRARALRAEPKPRHNGAAKLERSNRVPPEFSQQARISLAVTGLPLMPDNRVETLHNGESAYPAMLDAIEHAQRTVFLSTYIFESNRTGRKFADTLARAVARGVDVRVLLDGAGEWYSLPRIRSILHRCGVRVAVFLPPRLLPPRLLLNLRNHRKILAVDGDTAFIGGMNIGDRHLIHRYDGRRGITDMHFRIEGPVARQIESVFLSDWLFTTGDSRLPEHPPPAAAGNAFCRTIIDGPHESLNRLAMVLVGAIAAARHRIAIMTPYFLPPRELISALQAAAIRGIRVDIVLPEQNNLPFMHWATRNMLWQLIDWGVHVYYRPPPFSHTKLFVVDSHYAQIGSANLDPRSLYLNFELVAEVYDPGVGGGLAYHVDQVRLGSREVTLRELDERPFPARVRDAFCWLFTPHL</sequence>
<dbReference type="PANTHER" id="PTHR21248">
    <property type="entry name" value="CARDIOLIPIN SYNTHASE"/>
    <property type="match status" value="1"/>
</dbReference>
<dbReference type="PROSITE" id="PS50035">
    <property type="entry name" value="PLD"/>
    <property type="match status" value="2"/>
</dbReference>
<reference evidence="8 9" key="1">
    <citation type="submission" date="2006-02" db="EMBL/GenBank/DDBJ databases">
        <authorList>
            <person name="Waterbury J."/>
            <person name="Ferriera S."/>
            <person name="Johnson J."/>
            <person name="Kravitz S."/>
            <person name="Halpern A."/>
            <person name="Remington K."/>
            <person name="Beeson K."/>
            <person name="Tran B."/>
            <person name="Rogers Y.-H."/>
            <person name="Friedman R."/>
            <person name="Venter J.C."/>
        </authorList>
    </citation>
    <scope>NUCLEOTIDE SEQUENCE [LARGE SCALE GENOMIC DNA]</scope>
    <source>
        <strain evidence="8 9">Nb-231</strain>
    </source>
</reference>
<accession>A4BUU1</accession>
<dbReference type="AlphaFoldDB" id="A4BUU1"/>
<dbReference type="GO" id="GO:0008808">
    <property type="term" value="F:cardiolipin synthase activity"/>
    <property type="evidence" value="ECO:0007669"/>
    <property type="project" value="TreeGrafter"/>
</dbReference>
<dbReference type="STRING" id="314278.NB231_01803"/>
<dbReference type="SMART" id="SM00155">
    <property type="entry name" value="PLDc"/>
    <property type="match status" value="2"/>
</dbReference>
<dbReference type="CDD" id="cd09163">
    <property type="entry name" value="PLDc_CLS_unchar2_2"/>
    <property type="match status" value="1"/>
</dbReference>